<dbReference type="SUPFAM" id="SSF54236">
    <property type="entry name" value="Ubiquitin-like"/>
    <property type="match status" value="1"/>
</dbReference>
<reference evidence="4" key="1">
    <citation type="submission" date="2023-07" db="EMBL/GenBank/DDBJ databases">
        <authorList>
            <consortium name="AG Swart"/>
            <person name="Singh M."/>
            <person name="Singh A."/>
            <person name="Seah K."/>
            <person name="Emmerich C."/>
        </authorList>
    </citation>
    <scope>NUCLEOTIDE SEQUENCE</scope>
    <source>
        <strain evidence="4">DP1</strain>
    </source>
</reference>
<dbReference type="PROSITE" id="PS50033">
    <property type="entry name" value="UBX"/>
    <property type="match status" value="1"/>
</dbReference>
<dbReference type="Pfam" id="PF00789">
    <property type="entry name" value="UBX"/>
    <property type="match status" value="1"/>
</dbReference>
<evidence type="ECO:0000313" key="4">
    <source>
        <dbReference type="EMBL" id="CAI2379737.1"/>
    </source>
</evidence>
<dbReference type="GO" id="GO:0043130">
    <property type="term" value="F:ubiquitin binding"/>
    <property type="evidence" value="ECO:0007669"/>
    <property type="project" value="TreeGrafter"/>
</dbReference>
<dbReference type="GO" id="GO:0000045">
    <property type="term" value="P:autophagosome assembly"/>
    <property type="evidence" value="ECO:0007669"/>
    <property type="project" value="TreeGrafter"/>
</dbReference>
<dbReference type="InterPro" id="IPR012989">
    <property type="entry name" value="SEP_domain"/>
</dbReference>
<dbReference type="InterPro" id="IPR001012">
    <property type="entry name" value="UBX_dom"/>
</dbReference>
<feature type="domain" description="SEP" evidence="3">
    <location>
        <begin position="63"/>
        <end position="128"/>
    </location>
</feature>
<dbReference type="Gene3D" id="3.30.420.210">
    <property type="entry name" value="SEP domain"/>
    <property type="match status" value="1"/>
</dbReference>
<name>A0AAD1XVI0_EUPCR</name>
<dbReference type="InterPro" id="IPR029071">
    <property type="entry name" value="Ubiquitin-like_domsf"/>
</dbReference>
<dbReference type="PROSITE" id="PS51399">
    <property type="entry name" value="SEP"/>
    <property type="match status" value="1"/>
</dbReference>
<dbReference type="SMART" id="SM00166">
    <property type="entry name" value="UBX"/>
    <property type="match status" value="1"/>
</dbReference>
<proteinExistence type="predicted"/>
<dbReference type="SMART" id="SM00553">
    <property type="entry name" value="SEP"/>
    <property type="match status" value="1"/>
</dbReference>
<feature type="domain" description="UBX" evidence="2">
    <location>
        <begin position="166"/>
        <end position="241"/>
    </location>
</feature>
<dbReference type="PANTHER" id="PTHR23333">
    <property type="entry name" value="UBX DOMAIN CONTAINING PROTEIN"/>
    <property type="match status" value="1"/>
</dbReference>
<gene>
    <name evidence="4" type="ORF">ECRASSUSDP1_LOCUS21151</name>
</gene>
<evidence type="ECO:0000259" key="2">
    <source>
        <dbReference type="PROSITE" id="PS50033"/>
    </source>
</evidence>
<evidence type="ECO:0000256" key="1">
    <source>
        <dbReference type="SAM" id="MobiDB-lite"/>
    </source>
</evidence>
<dbReference type="Proteomes" id="UP001295684">
    <property type="component" value="Unassembled WGS sequence"/>
</dbReference>
<protein>
    <submittedName>
        <fullName evidence="4">Uncharacterized protein</fullName>
    </submittedName>
</protein>
<dbReference type="AlphaFoldDB" id="A0AAD1XVI0"/>
<feature type="region of interest" description="Disordered" evidence="1">
    <location>
        <begin position="1"/>
        <end position="40"/>
    </location>
</feature>
<dbReference type="InterPro" id="IPR036241">
    <property type="entry name" value="NSFL1C_SEP_dom_sf"/>
</dbReference>
<dbReference type="GO" id="GO:0007030">
    <property type="term" value="P:Golgi organization"/>
    <property type="evidence" value="ECO:0007669"/>
    <property type="project" value="TreeGrafter"/>
</dbReference>
<dbReference type="PANTHER" id="PTHR23333:SF20">
    <property type="entry name" value="NSFL1 COFACTOR P47"/>
    <property type="match status" value="1"/>
</dbReference>
<feature type="compositionally biased region" description="Basic and acidic residues" evidence="1">
    <location>
        <begin position="1"/>
        <end position="24"/>
    </location>
</feature>
<dbReference type="GO" id="GO:0061025">
    <property type="term" value="P:membrane fusion"/>
    <property type="evidence" value="ECO:0007669"/>
    <property type="project" value="TreeGrafter"/>
</dbReference>
<dbReference type="GO" id="GO:0031468">
    <property type="term" value="P:nuclear membrane reassembly"/>
    <property type="evidence" value="ECO:0007669"/>
    <property type="project" value="TreeGrafter"/>
</dbReference>
<dbReference type="Pfam" id="PF08059">
    <property type="entry name" value="SEP"/>
    <property type="match status" value="1"/>
</dbReference>
<dbReference type="GO" id="GO:0005634">
    <property type="term" value="C:nucleus"/>
    <property type="evidence" value="ECO:0007669"/>
    <property type="project" value="TreeGrafter"/>
</dbReference>
<evidence type="ECO:0000313" key="5">
    <source>
        <dbReference type="Proteomes" id="UP001295684"/>
    </source>
</evidence>
<dbReference type="GO" id="GO:0043161">
    <property type="term" value="P:proteasome-mediated ubiquitin-dependent protein catabolic process"/>
    <property type="evidence" value="ECO:0007669"/>
    <property type="project" value="TreeGrafter"/>
</dbReference>
<dbReference type="GO" id="GO:0005829">
    <property type="term" value="C:cytosol"/>
    <property type="evidence" value="ECO:0007669"/>
    <property type="project" value="TreeGrafter"/>
</dbReference>
<sequence>MFKTLDDLKSDKKDKHEEEKKDVDWYAGGNSSGMAVSSGDDVEKIVNKAKENTSSGEGLGDREIQLKISLYENGFVIDDGELRPYEGDKNKLFIKELSDGYVPTELQSKYKGKKVDVSLEDKRKDTYVPPPPPAYVAYSGAGASMGGADGVGLEVNKETGMPVVNEDEDTTSLQIRFHNGERQIVTFNLTHTVADIHTYLMQAAPVDGSYQLVTGFPPKPIDNPDQTIEEAGLKSAAITQKII</sequence>
<comment type="caution">
    <text evidence="4">The sequence shown here is derived from an EMBL/GenBank/DDBJ whole genome shotgun (WGS) entry which is preliminary data.</text>
</comment>
<keyword evidence="5" id="KW-1185">Reference proteome</keyword>
<organism evidence="4 5">
    <name type="scientific">Euplotes crassus</name>
    <dbReference type="NCBI Taxonomy" id="5936"/>
    <lineage>
        <taxon>Eukaryota</taxon>
        <taxon>Sar</taxon>
        <taxon>Alveolata</taxon>
        <taxon>Ciliophora</taxon>
        <taxon>Intramacronucleata</taxon>
        <taxon>Spirotrichea</taxon>
        <taxon>Hypotrichia</taxon>
        <taxon>Euplotida</taxon>
        <taxon>Euplotidae</taxon>
        <taxon>Moneuplotes</taxon>
    </lineage>
</organism>
<dbReference type="Gene3D" id="3.10.20.90">
    <property type="entry name" value="Phosphatidylinositol 3-kinase Catalytic Subunit, Chain A, domain 1"/>
    <property type="match status" value="1"/>
</dbReference>
<accession>A0AAD1XVI0</accession>
<dbReference type="CDD" id="cd01770">
    <property type="entry name" value="UBX_UBXN2"/>
    <property type="match status" value="1"/>
</dbReference>
<dbReference type="SUPFAM" id="SSF102848">
    <property type="entry name" value="NSFL1 (p97 ATPase) cofactor p47, SEP domain"/>
    <property type="match status" value="1"/>
</dbReference>
<dbReference type="EMBL" id="CAMPGE010021593">
    <property type="protein sequence ID" value="CAI2379737.1"/>
    <property type="molecule type" value="Genomic_DNA"/>
</dbReference>
<evidence type="ECO:0000259" key="3">
    <source>
        <dbReference type="PROSITE" id="PS51399"/>
    </source>
</evidence>